<reference evidence="2" key="1">
    <citation type="submission" date="2014-09" db="EMBL/GenBank/DDBJ databases">
        <authorList>
            <person name="Magalhaes I.L.F."/>
            <person name="Oliveira U."/>
            <person name="Santos F.R."/>
            <person name="Vidigal T.H.D.A."/>
            <person name="Brescovit A.D."/>
            <person name="Santos A.J."/>
        </authorList>
    </citation>
    <scope>NUCLEOTIDE SEQUENCE</scope>
    <source>
        <tissue evidence="2">Shoot tissue taken approximately 20 cm above the soil surface</tissue>
    </source>
</reference>
<accession>A0A0A9HJN9</accession>
<evidence type="ECO:0000256" key="1">
    <source>
        <dbReference type="SAM" id="MobiDB-lite"/>
    </source>
</evidence>
<proteinExistence type="predicted"/>
<feature type="region of interest" description="Disordered" evidence="1">
    <location>
        <begin position="1"/>
        <end position="21"/>
    </location>
</feature>
<evidence type="ECO:0000313" key="2">
    <source>
        <dbReference type="EMBL" id="JAE36034.1"/>
    </source>
</evidence>
<reference evidence="2" key="2">
    <citation type="journal article" date="2015" name="Data Brief">
        <title>Shoot transcriptome of the giant reed, Arundo donax.</title>
        <authorList>
            <person name="Barrero R.A."/>
            <person name="Guerrero F.D."/>
            <person name="Moolhuijzen P."/>
            <person name="Goolsby J.A."/>
            <person name="Tidwell J."/>
            <person name="Bellgard S.E."/>
            <person name="Bellgard M.I."/>
        </authorList>
    </citation>
    <scope>NUCLEOTIDE SEQUENCE</scope>
    <source>
        <tissue evidence="2">Shoot tissue taken approximately 20 cm above the soil surface</tissue>
    </source>
</reference>
<name>A0A0A9HJN9_ARUDO</name>
<organism evidence="2">
    <name type="scientific">Arundo donax</name>
    <name type="common">Giant reed</name>
    <name type="synonym">Donax arundinaceus</name>
    <dbReference type="NCBI Taxonomy" id="35708"/>
    <lineage>
        <taxon>Eukaryota</taxon>
        <taxon>Viridiplantae</taxon>
        <taxon>Streptophyta</taxon>
        <taxon>Embryophyta</taxon>
        <taxon>Tracheophyta</taxon>
        <taxon>Spermatophyta</taxon>
        <taxon>Magnoliopsida</taxon>
        <taxon>Liliopsida</taxon>
        <taxon>Poales</taxon>
        <taxon>Poaceae</taxon>
        <taxon>PACMAD clade</taxon>
        <taxon>Arundinoideae</taxon>
        <taxon>Arundineae</taxon>
        <taxon>Arundo</taxon>
    </lineage>
</organism>
<dbReference type="AlphaFoldDB" id="A0A0A9HJN9"/>
<sequence length="21" mass="2369">MQDRVQPVPLPSKTCNLQASR</sequence>
<protein>
    <submittedName>
        <fullName evidence="2">Uncharacterized protein</fullName>
    </submittedName>
</protein>
<dbReference type="EMBL" id="GBRH01161862">
    <property type="protein sequence ID" value="JAE36034.1"/>
    <property type="molecule type" value="Transcribed_RNA"/>
</dbReference>